<evidence type="ECO:0000259" key="2">
    <source>
        <dbReference type="Pfam" id="PF13462"/>
    </source>
</evidence>
<evidence type="ECO:0000313" key="3">
    <source>
        <dbReference type="EMBL" id="CAD8043718.1"/>
    </source>
</evidence>
<dbReference type="Proteomes" id="UP000688137">
    <property type="component" value="Unassembled WGS sequence"/>
</dbReference>
<organism evidence="3 4">
    <name type="scientific">Paramecium primaurelia</name>
    <dbReference type="NCBI Taxonomy" id="5886"/>
    <lineage>
        <taxon>Eukaryota</taxon>
        <taxon>Sar</taxon>
        <taxon>Alveolata</taxon>
        <taxon>Ciliophora</taxon>
        <taxon>Intramacronucleata</taxon>
        <taxon>Oligohymenophorea</taxon>
        <taxon>Peniculida</taxon>
        <taxon>Parameciidae</taxon>
        <taxon>Paramecium</taxon>
    </lineage>
</organism>
<feature type="signal peptide" evidence="1">
    <location>
        <begin position="1"/>
        <end position="16"/>
    </location>
</feature>
<evidence type="ECO:0000256" key="1">
    <source>
        <dbReference type="SAM" id="SignalP"/>
    </source>
</evidence>
<feature type="chain" id="PRO_5035872633" description="Thioredoxin-like fold domain-containing protein" evidence="1">
    <location>
        <begin position="17"/>
        <end position="217"/>
    </location>
</feature>
<evidence type="ECO:0000313" key="4">
    <source>
        <dbReference type="Proteomes" id="UP000688137"/>
    </source>
</evidence>
<dbReference type="Pfam" id="PF13462">
    <property type="entry name" value="Thioredoxin_4"/>
    <property type="match status" value="1"/>
</dbReference>
<proteinExistence type="predicted"/>
<keyword evidence="1" id="KW-0732">Signal</keyword>
<gene>
    <name evidence="3" type="ORF">PPRIM_AZ9-3.1.T0050372</name>
</gene>
<dbReference type="PANTHER" id="PTHR33875">
    <property type="entry name" value="OS09G0542200 PROTEIN"/>
    <property type="match status" value="1"/>
</dbReference>
<accession>A0A8S1JZV0</accession>
<name>A0A8S1JZV0_PARPR</name>
<protein>
    <recommendedName>
        <fullName evidence="2">Thioredoxin-like fold domain-containing protein</fullName>
    </recommendedName>
</protein>
<dbReference type="InterPro" id="IPR012336">
    <property type="entry name" value="Thioredoxin-like_fold"/>
</dbReference>
<keyword evidence="4" id="KW-1185">Reference proteome</keyword>
<dbReference type="OMA" id="NQERFWN"/>
<dbReference type="EMBL" id="CAJJDM010000002">
    <property type="protein sequence ID" value="CAD8043718.1"/>
    <property type="molecule type" value="Genomic_DNA"/>
</dbReference>
<reference evidence="3" key="1">
    <citation type="submission" date="2021-01" db="EMBL/GenBank/DDBJ databases">
        <authorList>
            <consortium name="Genoscope - CEA"/>
            <person name="William W."/>
        </authorList>
    </citation>
    <scope>NUCLEOTIDE SEQUENCE</scope>
</reference>
<dbReference type="PANTHER" id="PTHR33875:SF2">
    <property type="entry name" value="ACR183CP"/>
    <property type="match status" value="1"/>
</dbReference>
<dbReference type="AlphaFoldDB" id="A0A8S1JZV0"/>
<sequence>MNKIFLFLGIATLVLSNQYVPIPNKPLGVSKGDSKKLIIEAFFDLQCPDSRNSFRILDQVLQQGYGTQFKYTIHMFPLPYHRAAFPEAQGFAFLSEINTEAAYLFAKTIFDNQETLAEAATLDWTWQEILNKVAQFAKENVYPQYQYDEVKFAKSLLPGTDWNLKARYWWKYGTYRTVSGAPIFIVNGVILNGAEEYDVQEWIDFINQKNPKSVKEL</sequence>
<dbReference type="CDD" id="cd02972">
    <property type="entry name" value="DsbA_family"/>
    <property type="match status" value="1"/>
</dbReference>
<comment type="caution">
    <text evidence="3">The sequence shown here is derived from an EMBL/GenBank/DDBJ whole genome shotgun (WGS) entry which is preliminary data.</text>
</comment>
<feature type="domain" description="Thioredoxin-like fold" evidence="2">
    <location>
        <begin position="37"/>
        <end position="204"/>
    </location>
</feature>